<sequence length="119" mass="13591">MQGRVAAPTSGRATPGHLQAWWEPSLSCLHSPGWWRRHWERSGVAIVELADAMPDGWRCWLDWQHAVAADNTVEIEALTADRGWHLGYVRAVARRNDRSLDEPIVSVPVTYQERPVRRT</sequence>
<evidence type="ECO:0000313" key="1">
    <source>
        <dbReference type="EMBL" id="GLL13605.1"/>
    </source>
</evidence>
<protein>
    <submittedName>
        <fullName evidence="1">Uncharacterized protein</fullName>
    </submittedName>
</protein>
<reference evidence="1" key="2">
    <citation type="submission" date="2023-01" db="EMBL/GenBank/DDBJ databases">
        <authorList>
            <person name="Sun Q."/>
            <person name="Evtushenko L."/>
        </authorList>
    </citation>
    <scope>NUCLEOTIDE SEQUENCE</scope>
    <source>
        <strain evidence="1">VKM Ac-1069</strain>
    </source>
</reference>
<reference evidence="1" key="1">
    <citation type="journal article" date="2014" name="Int. J. Syst. Evol. Microbiol.">
        <title>Complete genome sequence of Corynebacterium casei LMG S-19264T (=DSM 44701T), isolated from a smear-ripened cheese.</title>
        <authorList>
            <consortium name="US DOE Joint Genome Institute (JGI-PGF)"/>
            <person name="Walter F."/>
            <person name="Albersmeier A."/>
            <person name="Kalinowski J."/>
            <person name="Ruckert C."/>
        </authorList>
    </citation>
    <scope>NUCLEOTIDE SEQUENCE</scope>
    <source>
        <strain evidence="1">VKM Ac-1069</strain>
    </source>
</reference>
<organism evidence="1 2">
    <name type="scientific">Pseudonocardia halophobica</name>
    <dbReference type="NCBI Taxonomy" id="29401"/>
    <lineage>
        <taxon>Bacteria</taxon>
        <taxon>Bacillati</taxon>
        <taxon>Actinomycetota</taxon>
        <taxon>Actinomycetes</taxon>
        <taxon>Pseudonocardiales</taxon>
        <taxon>Pseudonocardiaceae</taxon>
        <taxon>Pseudonocardia</taxon>
    </lineage>
</organism>
<proteinExistence type="predicted"/>
<evidence type="ECO:0000313" key="2">
    <source>
        <dbReference type="Proteomes" id="UP001143463"/>
    </source>
</evidence>
<keyword evidence="2" id="KW-1185">Reference proteome</keyword>
<accession>A0A9W6L631</accession>
<comment type="caution">
    <text evidence="1">The sequence shown here is derived from an EMBL/GenBank/DDBJ whole genome shotgun (WGS) entry which is preliminary data.</text>
</comment>
<dbReference type="AlphaFoldDB" id="A0A9W6L631"/>
<gene>
    <name evidence="1" type="ORF">GCM10017577_47490</name>
</gene>
<dbReference type="Proteomes" id="UP001143463">
    <property type="component" value="Unassembled WGS sequence"/>
</dbReference>
<name>A0A9W6L631_9PSEU</name>
<dbReference type="EMBL" id="BSFQ01000023">
    <property type="protein sequence ID" value="GLL13605.1"/>
    <property type="molecule type" value="Genomic_DNA"/>
</dbReference>
<dbReference type="RefSeq" id="WP_156067829.1">
    <property type="nucleotide sequence ID" value="NZ_BSFQ01000023.1"/>
</dbReference>